<reference evidence="1" key="2">
    <citation type="journal article" date="2015" name="Fish Shellfish Immunol.">
        <title>Early steps in the European eel (Anguilla anguilla)-Vibrio vulnificus interaction in the gills: Role of the RtxA13 toxin.</title>
        <authorList>
            <person name="Callol A."/>
            <person name="Pajuelo D."/>
            <person name="Ebbesson L."/>
            <person name="Teles M."/>
            <person name="MacKenzie S."/>
            <person name="Amaro C."/>
        </authorList>
    </citation>
    <scope>NUCLEOTIDE SEQUENCE</scope>
</reference>
<proteinExistence type="predicted"/>
<protein>
    <submittedName>
        <fullName evidence="1">Uncharacterized protein</fullName>
    </submittedName>
</protein>
<reference evidence="1" key="1">
    <citation type="submission" date="2014-11" db="EMBL/GenBank/DDBJ databases">
        <authorList>
            <person name="Amaro Gonzalez C."/>
        </authorList>
    </citation>
    <scope>NUCLEOTIDE SEQUENCE</scope>
</reference>
<evidence type="ECO:0000313" key="1">
    <source>
        <dbReference type="EMBL" id="JAH74939.1"/>
    </source>
</evidence>
<dbReference type="EMBL" id="GBXM01033638">
    <property type="protein sequence ID" value="JAH74939.1"/>
    <property type="molecule type" value="Transcribed_RNA"/>
</dbReference>
<sequence>MQLLVLNFEAVCTNVIHLVCRFVSKVANVKLSQSTESESVGVFSLDFRYINKISFKHFTDGNTNCLHFFDKCLLGSKPV</sequence>
<accession>A0A0E9V9Z9</accession>
<dbReference type="AlphaFoldDB" id="A0A0E9V9Z9"/>
<name>A0A0E9V9Z9_ANGAN</name>
<organism evidence="1">
    <name type="scientific">Anguilla anguilla</name>
    <name type="common">European freshwater eel</name>
    <name type="synonym">Muraena anguilla</name>
    <dbReference type="NCBI Taxonomy" id="7936"/>
    <lineage>
        <taxon>Eukaryota</taxon>
        <taxon>Metazoa</taxon>
        <taxon>Chordata</taxon>
        <taxon>Craniata</taxon>
        <taxon>Vertebrata</taxon>
        <taxon>Euteleostomi</taxon>
        <taxon>Actinopterygii</taxon>
        <taxon>Neopterygii</taxon>
        <taxon>Teleostei</taxon>
        <taxon>Anguilliformes</taxon>
        <taxon>Anguillidae</taxon>
        <taxon>Anguilla</taxon>
    </lineage>
</organism>